<dbReference type="Proteomes" id="UP001156666">
    <property type="component" value="Unassembled WGS sequence"/>
</dbReference>
<comment type="caution">
    <text evidence="1">The sequence shown here is derived from an EMBL/GenBank/DDBJ whole genome shotgun (WGS) entry which is preliminary data.</text>
</comment>
<dbReference type="AlphaFoldDB" id="A0AA37SS67"/>
<dbReference type="EMBL" id="BSOH01000037">
    <property type="protein sequence ID" value="GLR19966.1"/>
    <property type="molecule type" value="Genomic_DNA"/>
</dbReference>
<evidence type="ECO:0000313" key="1">
    <source>
        <dbReference type="EMBL" id="GLR19966.1"/>
    </source>
</evidence>
<gene>
    <name evidence="1" type="ORF">GCM10007940_45820</name>
</gene>
<keyword evidence="2" id="KW-1185">Reference proteome</keyword>
<accession>A0AA37SS67</accession>
<protein>
    <submittedName>
        <fullName evidence="1">Uncharacterized protein</fullName>
    </submittedName>
</protein>
<reference evidence="1" key="2">
    <citation type="submission" date="2023-01" db="EMBL/GenBank/DDBJ databases">
        <title>Draft genome sequence of Portibacter lacus strain NBRC 108769.</title>
        <authorList>
            <person name="Sun Q."/>
            <person name="Mori K."/>
        </authorList>
    </citation>
    <scope>NUCLEOTIDE SEQUENCE</scope>
    <source>
        <strain evidence="1">NBRC 108769</strain>
    </source>
</reference>
<name>A0AA37SS67_9BACT</name>
<reference evidence="1" key="1">
    <citation type="journal article" date="2014" name="Int. J. Syst. Evol. Microbiol.">
        <title>Complete genome sequence of Corynebacterium casei LMG S-19264T (=DSM 44701T), isolated from a smear-ripened cheese.</title>
        <authorList>
            <consortium name="US DOE Joint Genome Institute (JGI-PGF)"/>
            <person name="Walter F."/>
            <person name="Albersmeier A."/>
            <person name="Kalinowski J."/>
            <person name="Ruckert C."/>
        </authorList>
    </citation>
    <scope>NUCLEOTIDE SEQUENCE</scope>
    <source>
        <strain evidence="1">NBRC 108769</strain>
    </source>
</reference>
<organism evidence="1 2">
    <name type="scientific">Portibacter lacus</name>
    <dbReference type="NCBI Taxonomy" id="1099794"/>
    <lineage>
        <taxon>Bacteria</taxon>
        <taxon>Pseudomonadati</taxon>
        <taxon>Bacteroidota</taxon>
        <taxon>Saprospiria</taxon>
        <taxon>Saprospirales</taxon>
        <taxon>Haliscomenobacteraceae</taxon>
        <taxon>Portibacter</taxon>
    </lineage>
</organism>
<sequence>MKTKTLGIAMILMLAILENIHTQNLSINLTGSPDFTYRLLGDQELRDDYEKGQLRYRGGIDIDKPSKTLITHDRIRNCCKIHIDPEWGDASRCAISLSRESGIMVCGDISE</sequence>
<proteinExistence type="predicted"/>
<evidence type="ECO:0000313" key="2">
    <source>
        <dbReference type="Proteomes" id="UP001156666"/>
    </source>
</evidence>